<dbReference type="GO" id="GO:0006412">
    <property type="term" value="P:translation"/>
    <property type="evidence" value="ECO:0007669"/>
    <property type="project" value="InterPro"/>
</dbReference>
<dbReference type="GO" id="GO:0003735">
    <property type="term" value="F:structural constituent of ribosome"/>
    <property type="evidence" value="ECO:0007669"/>
    <property type="project" value="InterPro"/>
</dbReference>
<dbReference type="SUPFAM" id="SSF50447">
    <property type="entry name" value="Translation proteins"/>
    <property type="match status" value="1"/>
</dbReference>
<evidence type="ECO:0000256" key="2">
    <source>
        <dbReference type="ARBA" id="ARBA00022980"/>
    </source>
</evidence>
<reference evidence="5" key="2">
    <citation type="journal article" date="2024" name="Plant">
        <title>Genomic evolution and insights into agronomic trait innovations of Sesamum species.</title>
        <authorList>
            <person name="Miao H."/>
            <person name="Wang L."/>
            <person name="Qu L."/>
            <person name="Liu H."/>
            <person name="Sun Y."/>
            <person name="Le M."/>
            <person name="Wang Q."/>
            <person name="Wei S."/>
            <person name="Zheng Y."/>
            <person name="Lin W."/>
            <person name="Duan Y."/>
            <person name="Cao H."/>
            <person name="Xiong S."/>
            <person name="Wang X."/>
            <person name="Wei L."/>
            <person name="Li C."/>
            <person name="Ma Q."/>
            <person name="Ju M."/>
            <person name="Zhao R."/>
            <person name="Li G."/>
            <person name="Mu C."/>
            <person name="Tian Q."/>
            <person name="Mei H."/>
            <person name="Zhang T."/>
            <person name="Gao T."/>
            <person name="Zhang H."/>
        </authorList>
    </citation>
    <scope>NUCLEOTIDE SEQUENCE</scope>
    <source>
        <strain evidence="5">K16</strain>
    </source>
</reference>
<protein>
    <submittedName>
        <fullName evidence="5">60S ribosomal protein L3-1</fullName>
    </submittedName>
</protein>
<dbReference type="InterPro" id="IPR045077">
    <property type="entry name" value="L3_arc_euk"/>
</dbReference>
<dbReference type="InterPro" id="IPR000597">
    <property type="entry name" value="Ribosomal_uL3"/>
</dbReference>
<accession>A0AAE1X5E8</accession>
<dbReference type="GO" id="GO:0003723">
    <property type="term" value="F:RNA binding"/>
    <property type="evidence" value="ECO:0007669"/>
    <property type="project" value="TreeGrafter"/>
</dbReference>
<feature type="region of interest" description="Disordered" evidence="4">
    <location>
        <begin position="94"/>
        <end position="134"/>
    </location>
</feature>
<dbReference type="Proteomes" id="UP001289374">
    <property type="component" value="Unassembled WGS sequence"/>
</dbReference>
<evidence type="ECO:0000313" key="5">
    <source>
        <dbReference type="EMBL" id="KAK4405074.1"/>
    </source>
</evidence>
<proteinExistence type="inferred from homology"/>
<dbReference type="InterPro" id="IPR009000">
    <property type="entry name" value="Transl_B-barrel_sf"/>
</dbReference>
<evidence type="ECO:0000256" key="1">
    <source>
        <dbReference type="ARBA" id="ARBA00006540"/>
    </source>
</evidence>
<evidence type="ECO:0000313" key="6">
    <source>
        <dbReference type="Proteomes" id="UP001289374"/>
    </source>
</evidence>
<gene>
    <name evidence="5" type="ORF">Sango_0513900</name>
</gene>
<dbReference type="Pfam" id="PF00297">
    <property type="entry name" value="Ribosomal_L3"/>
    <property type="match status" value="1"/>
</dbReference>
<dbReference type="EMBL" id="JACGWL010000003">
    <property type="protein sequence ID" value="KAK4405074.1"/>
    <property type="molecule type" value="Genomic_DNA"/>
</dbReference>
<name>A0AAE1X5E8_9LAMI</name>
<organism evidence="5 6">
    <name type="scientific">Sesamum angolense</name>
    <dbReference type="NCBI Taxonomy" id="2727404"/>
    <lineage>
        <taxon>Eukaryota</taxon>
        <taxon>Viridiplantae</taxon>
        <taxon>Streptophyta</taxon>
        <taxon>Embryophyta</taxon>
        <taxon>Tracheophyta</taxon>
        <taxon>Spermatophyta</taxon>
        <taxon>Magnoliopsida</taxon>
        <taxon>eudicotyledons</taxon>
        <taxon>Gunneridae</taxon>
        <taxon>Pentapetalae</taxon>
        <taxon>asterids</taxon>
        <taxon>lamiids</taxon>
        <taxon>Lamiales</taxon>
        <taxon>Pedaliaceae</taxon>
        <taxon>Sesamum</taxon>
    </lineage>
</organism>
<comment type="caution">
    <text evidence="5">The sequence shown here is derived from an EMBL/GenBank/DDBJ whole genome shotgun (WGS) entry which is preliminary data.</text>
</comment>
<keyword evidence="2 5" id="KW-0689">Ribosomal protein</keyword>
<sequence length="134" mass="15439">MTRCLRSRIDQRTEKDITPMGGLPHHGVMKDDYLMIKGCCVGPKKRIITLRQTLINQISRVALEEIKLKFETLAQTELRWQGVKDLPSAIAAPDRLDDFKMANDPKQRNDDSRKGKEKFGKKFKKKEKAKEVVT</sequence>
<dbReference type="PANTHER" id="PTHR11363">
    <property type="entry name" value="60S RIBOSOMAL PROTEIN L3-RELATED"/>
    <property type="match status" value="1"/>
</dbReference>
<keyword evidence="6" id="KW-1185">Reference proteome</keyword>
<keyword evidence="3" id="KW-0687">Ribonucleoprotein</keyword>
<comment type="similarity">
    <text evidence="1">Belongs to the universal ribosomal protein uL3 family.</text>
</comment>
<dbReference type="GO" id="GO:0022625">
    <property type="term" value="C:cytosolic large ribosomal subunit"/>
    <property type="evidence" value="ECO:0007669"/>
    <property type="project" value="TreeGrafter"/>
</dbReference>
<dbReference type="PANTHER" id="PTHR11363:SF5">
    <property type="entry name" value="LARGE RIBOSOMAL SUBUNIT PROTEIN UL3"/>
    <property type="match status" value="1"/>
</dbReference>
<evidence type="ECO:0000256" key="3">
    <source>
        <dbReference type="ARBA" id="ARBA00023274"/>
    </source>
</evidence>
<dbReference type="Gene3D" id="2.40.30.10">
    <property type="entry name" value="Translation factors"/>
    <property type="match status" value="1"/>
</dbReference>
<dbReference type="AlphaFoldDB" id="A0AAE1X5E8"/>
<feature type="compositionally biased region" description="Basic and acidic residues" evidence="4">
    <location>
        <begin position="94"/>
        <end position="120"/>
    </location>
</feature>
<evidence type="ECO:0000256" key="4">
    <source>
        <dbReference type="SAM" id="MobiDB-lite"/>
    </source>
</evidence>
<reference evidence="5" key="1">
    <citation type="submission" date="2020-06" db="EMBL/GenBank/DDBJ databases">
        <authorList>
            <person name="Li T."/>
            <person name="Hu X."/>
            <person name="Zhang T."/>
            <person name="Song X."/>
            <person name="Zhang H."/>
            <person name="Dai N."/>
            <person name="Sheng W."/>
            <person name="Hou X."/>
            <person name="Wei L."/>
        </authorList>
    </citation>
    <scope>NUCLEOTIDE SEQUENCE</scope>
    <source>
        <strain evidence="5">K16</strain>
        <tissue evidence="5">Leaf</tissue>
    </source>
</reference>